<keyword evidence="1" id="KW-0732">Signal</keyword>
<dbReference type="RefSeq" id="WP_295369944.1">
    <property type="nucleotide sequence ID" value="NZ_DYUC01000091.1"/>
</dbReference>
<dbReference type="EMBL" id="DYUC01000091">
    <property type="protein sequence ID" value="HJG87166.1"/>
    <property type="molecule type" value="Genomic_DNA"/>
</dbReference>
<sequence>MIARLLAVSLLVVPALQLSSCTVDTAPAAVQAGSTSYYILRDKTGEIIDYNLPVPLESIESRAEDGTYLNKTSIQTGSISRFDCGYHPQSSIWSNPTRYYFTENETVPIRFELGLTCEIKCDISMNVSAAGSSDPDAIRSYQADQTRQSKIRVYGDFDYTVYKAEVRSSDTDEILYTFEVAEVEKTGEFFEVVYKT</sequence>
<organism evidence="2 3">
    <name type="scientific">Pseudoflavonifractor capillosus</name>
    <dbReference type="NCBI Taxonomy" id="106588"/>
    <lineage>
        <taxon>Bacteria</taxon>
        <taxon>Bacillati</taxon>
        <taxon>Bacillota</taxon>
        <taxon>Clostridia</taxon>
        <taxon>Eubacteriales</taxon>
        <taxon>Oscillospiraceae</taxon>
        <taxon>Pseudoflavonifractor</taxon>
    </lineage>
</organism>
<name>A0A921MN49_9FIRM</name>
<feature type="chain" id="PRO_5038864583" description="Lipoprotein" evidence="1">
    <location>
        <begin position="26"/>
        <end position="196"/>
    </location>
</feature>
<accession>A0A921MN49</accession>
<protein>
    <recommendedName>
        <fullName evidence="4">Lipoprotein</fullName>
    </recommendedName>
</protein>
<reference evidence="2" key="2">
    <citation type="submission" date="2021-09" db="EMBL/GenBank/DDBJ databases">
        <authorList>
            <person name="Gilroy R."/>
        </authorList>
    </citation>
    <scope>NUCLEOTIDE SEQUENCE</scope>
    <source>
        <strain evidence="2">CHK179-5677</strain>
    </source>
</reference>
<dbReference type="Proteomes" id="UP000760668">
    <property type="component" value="Unassembled WGS sequence"/>
</dbReference>
<feature type="signal peptide" evidence="1">
    <location>
        <begin position="1"/>
        <end position="25"/>
    </location>
</feature>
<proteinExistence type="predicted"/>
<dbReference type="AlphaFoldDB" id="A0A921MN49"/>
<comment type="caution">
    <text evidence="2">The sequence shown here is derived from an EMBL/GenBank/DDBJ whole genome shotgun (WGS) entry which is preliminary data.</text>
</comment>
<gene>
    <name evidence="2" type="ORF">K8V01_09125</name>
</gene>
<evidence type="ECO:0000313" key="3">
    <source>
        <dbReference type="Proteomes" id="UP000760668"/>
    </source>
</evidence>
<reference evidence="2" key="1">
    <citation type="journal article" date="2021" name="PeerJ">
        <title>Extensive microbial diversity within the chicken gut microbiome revealed by metagenomics and culture.</title>
        <authorList>
            <person name="Gilroy R."/>
            <person name="Ravi A."/>
            <person name="Getino M."/>
            <person name="Pursley I."/>
            <person name="Horton D.L."/>
            <person name="Alikhan N.F."/>
            <person name="Baker D."/>
            <person name="Gharbi K."/>
            <person name="Hall N."/>
            <person name="Watson M."/>
            <person name="Adriaenssens E.M."/>
            <person name="Foster-Nyarko E."/>
            <person name="Jarju S."/>
            <person name="Secka A."/>
            <person name="Antonio M."/>
            <person name="Oren A."/>
            <person name="Chaudhuri R.R."/>
            <person name="La Ragione R."/>
            <person name="Hildebrand F."/>
            <person name="Pallen M.J."/>
        </authorList>
    </citation>
    <scope>NUCLEOTIDE SEQUENCE</scope>
    <source>
        <strain evidence="2">CHK179-5677</strain>
    </source>
</reference>
<evidence type="ECO:0000313" key="2">
    <source>
        <dbReference type="EMBL" id="HJG87166.1"/>
    </source>
</evidence>
<evidence type="ECO:0008006" key="4">
    <source>
        <dbReference type="Google" id="ProtNLM"/>
    </source>
</evidence>
<evidence type="ECO:0000256" key="1">
    <source>
        <dbReference type="SAM" id="SignalP"/>
    </source>
</evidence>